<comment type="caution">
    <text evidence="2">The sequence shown here is derived from an EMBL/GenBank/DDBJ whole genome shotgun (WGS) entry which is preliminary data.</text>
</comment>
<dbReference type="GO" id="GO:0000062">
    <property type="term" value="F:fatty-acyl-CoA binding"/>
    <property type="evidence" value="ECO:0007669"/>
    <property type="project" value="InterPro"/>
</dbReference>
<dbReference type="Pfam" id="PF00887">
    <property type="entry name" value="ACBP"/>
    <property type="match status" value="1"/>
</dbReference>
<proteinExistence type="predicted"/>
<dbReference type="Gene3D" id="1.20.80.10">
    <property type="match status" value="1"/>
</dbReference>
<evidence type="ECO:0000313" key="3">
    <source>
        <dbReference type="Proteomes" id="UP000078544"/>
    </source>
</evidence>
<dbReference type="AlphaFoldDB" id="A0A168F739"/>
<evidence type="ECO:0000313" key="2">
    <source>
        <dbReference type="EMBL" id="KZZ99553.1"/>
    </source>
</evidence>
<dbReference type="InterPro" id="IPR000582">
    <property type="entry name" value="Acyl-CoA-binding_protein"/>
</dbReference>
<organism evidence="2 3">
    <name type="scientific">Moelleriella libera RCEF 2490</name>
    <dbReference type="NCBI Taxonomy" id="1081109"/>
    <lineage>
        <taxon>Eukaryota</taxon>
        <taxon>Fungi</taxon>
        <taxon>Dikarya</taxon>
        <taxon>Ascomycota</taxon>
        <taxon>Pezizomycotina</taxon>
        <taxon>Sordariomycetes</taxon>
        <taxon>Hypocreomycetidae</taxon>
        <taxon>Hypocreales</taxon>
        <taxon>Clavicipitaceae</taxon>
        <taxon>Moelleriella</taxon>
    </lineage>
</organism>
<dbReference type="InterPro" id="IPR014352">
    <property type="entry name" value="FERM/acyl-CoA-bd_prot_sf"/>
</dbReference>
<protein>
    <submittedName>
        <fullName evidence="2">Acyl-CoA-binding protein, ACBP</fullName>
    </submittedName>
</protein>
<dbReference type="EMBL" id="AZGY01000003">
    <property type="protein sequence ID" value="KZZ99553.1"/>
    <property type="molecule type" value="Genomic_DNA"/>
</dbReference>
<reference evidence="2 3" key="1">
    <citation type="journal article" date="2016" name="Genome Biol. Evol.">
        <title>Divergent and convergent evolution of fungal pathogenicity.</title>
        <authorList>
            <person name="Shang Y."/>
            <person name="Xiao G."/>
            <person name="Zheng P."/>
            <person name="Cen K."/>
            <person name="Zhan S."/>
            <person name="Wang C."/>
        </authorList>
    </citation>
    <scope>NUCLEOTIDE SEQUENCE [LARGE SCALE GENOMIC DNA]</scope>
    <source>
        <strain evidence="2 3">RCEF 2490</strain>
    </source>
</reference>
<feature type="domain" description="ACB" evidence="1">
    <location>
        <begin position="11"/>
        <end position="88"/>
    </location>
</feature>
<gene>
    <name evidence="2" type="ORF">AAL_02125</name>
</gene>
<dbReference type="OrthoDB" id="346910at2759"/>
<keyword evidence="3" id="KW-1185">Reference proteome</keyword>
<name>A0A168F739_9HYPO</name>
<sequence length="102" mass="11481">MVEHKKTDNPEFDAAVEEVNKFKEGGVQVSQKNQLRLYGCYKVGCGQTVEKPGMFGGFDRKYMYEAYKQVKEDEGKSAKEAQDAYIALANKLKSGDNSDWDA</sequence>
<dbReference type="Proteomes" id="UP000078544">
    <property type="component" value="Unassembled WGS sequence"/>
</dbReference>
<evidence type="ECO:0000259" key="1">
    <source>
        <dbReference type="Pfam" id="PF00887"/>
    </source>
</evidence>
<dbReference type="SUPFAM" id="SSF47027">
    <property type="entry name" value="Acyl-CoA binding protein"/>
    <property type="match status" value="1"/>
</dbReference>
<dbReference type="PRINTS" id="PR00689">
    <property type="entry name" value="ACOABINDINGP"/>
</dbReference>
<dbReference type="InterPro" id="IPR035984">
    <property type="entry name" value="Acyl-CoA-binding_sf"/>
</dbReference>
<accession>A0A168F739</accession>